<evidence type="ECO:0000313" key="2">
    <source>
        <dbReference type="EMBL" id="KKY02689.1"/>
    </source>
</evidence>
<sequence>MSRIERKKEEKIKKLSRRPIYRGIFILTMVCIISGCIFLVDKEATLMIGKIDKYNIEVFIENLNGSFMKTVKDVEEKISKLNNLR</sequence>
<dbReference type="EMBL" id="LBBT01000033">
    <property type="protein sequence ID" value="KKY02689.1"/>
    <property type="molecule type" value="Genomic_DNA"/>
</dbReference>
<dbReference type="Proteomes" id="UP000034407">
    <property type="component" value="Unassembled WGS sequence"/>
</dbReference>
<dbReference type="AlphaFoldDB" id="A0A0M3DML1"/>
<dbReference type="OrthoDB" id="2087667at2"/>
<accession>A0A0M3DML1</accession>
<keyword evidence="1" id="KW-0472">Membrane</keyword>
<evidence type="ECO:0000313" key="3">
    <source>
        <dbReference type="Proteomes" id="UP000034407"/>
    </source>
</evidence>
<keyword evidence="3" id="KW-1185">Reference proteome</keyword>
<protein>
    <submittedName>
        <fullName evidence="2">Uncharacterized protein</fullName>
    </submittedName>
</protein>
<keyword evidence="1" id="KW-1133">Transmembrane helix</keyword>
<dbReference type="PATRIC" id="fig|1629550.3.peg.2569"/>
<comment type="caution">
    <text evidence="2">The sequence shown here is derived from an EMBL/GenBank/DDBJ whole genome shotgun (WGS) entry which is preliminary data.</text>
</comment>
<proteinExistence type="predicted"/>
<dbReference type="RefSeq" id="WP_046821747.1">
    <property type="nucleotide sequence ID" value="NZ_JBCLWQ010000002.1"/>
</dbReference>
<reference evidence="2 3" key="1">
    <citation type="submission" date="2015-04" db="EMBL/GenBank/DDBJ databases">
        <title>Microcin producing Clostridium sp. JC272T.</title>
        <authorList>
            <person name="Jyothsna T."/>
            <person name="Sasikala C."/>
            <person name="Ramana C."/>
        </authorList>
    </citation>
    <scope>NUCLEOTIDE SEQUENCE [LARGE SCALE GENOMIC DNA]</scope>
    <source>
        <strain evidence="2 3">JC272</strain>
    </source>
</reference>
<name>A0A0M3DML1_9FIRM</name>
<evidence type="ECO:0000256" key="1">
    <source>
        <dbReference type="SAM" id="Phobius"/>
    </source>
</evidence>
<feature type="transmembrane region" description="Helical" evidence="1">
    <location>
        <begin position="20"/>
        <end position="40"/>
    </location>
</feature>
<organism evidence="2 3">
    <name type="scientific">Paraclostridium benzoelyticum</name>
    <dbReference type="NCBI Taxonomy" id="1629550"/>
    <lineage>
        <taxon>Bacteria</taxon>
        <taxon>Bacillati</taxon>
        <taxon>Bacillota</taxon>
        <taxon>Clostridia</taxon>
        <taxon>Peptostreptococcales</taxon>
        <taxon>Peptostreptococcaceae</taxon>
        <taxon>Paraclostridium</taxon>
    </lineage>
</organism>
<keyword evidence="1" id="KW-0812">Transmembrane</keyword>
<gene>
    <name evidence="2" type="ORF">VN21_01715</name>
</gene>